<reference evidence="3" key="1">
    <citation type="submission" date="2013-07" db="EMBL/GenBank/DDBJ databases">
        <title>The genome of Eucalyptus grandis.</title>
        <authorList>
            <person name="Schmutz J."/>
            <person name="Hayes R."/>
            <person name="Myburg A."/>
            <person name="Tuskan G."/>
            <person name="Grattapaglia D."/>
            <person name="Rokhsar D.S."/>
        </authorList>
    </citation>
    <scope>NUCLEOTIDE SEQUENCE</scope>
    <source>
        <tissue evidence="3">Leaf extractions</tissue>
    </source>
</reference>
<dbReference type="Gramene" id="KCW59581">
    <property type="protein sequence ID" value="KCW59581"/>
    <property type="gene ID" value="EUGRSUZ_H02329"/>
</dbReference>
<dbReference type="OMA" id="RICSEDC"/>
<name>A0A059B116_EUCGR</name>
<dbReference type="Gene3D" id="3.80.10.10">
    <property type="entry name" value="Ribonuclease Inhibitor"/>
    <property type="match status" value="1"/>
</dbReference>
<gene>
    <name evidence="3" type="ORF">EUGRSUZ_H02329</name>
</gene>
<dbReference type="PANTHER" id="PTHR48057">
    <property type="entry name" value="LEUCINE-RICH REPEAT SERINE/THREONINE-PROTEIN KINASE 1"/>
    <property type="match status" value="1"/>
</dbReference>
<dbReference type="InterPro" id="IPR052595">
    <property type="entry name" value="LRRC69/RLP"/>
</dbReference>
<evidence type="ECO:0000313" key="3">
    <source>
        <dbReference type="EMBL" id="KCW59581.1"/>
    </source>
</evidence>
<dbReference type="Pfam" id="PF00560">
    <property type="entry name" value="LRR_1"/>
    <property type="match status" value="1"/>
</dbReference>
<dbReference type="EMBL" id="KK198760">
    <property type="protein sequence ID" value="KCW59581.1"/>
    <property type="molecule type" value="Genomic_DNA"/>
</dbReference>
<accession>A0A059B116</accession>
<dbReference type="FunFam" id="3.80.10.10:FF:000383">
    <property type="entry name" value="Leucine-rich repeat receptor protein kinase EMS1"/>
    <property type="match status" value="1"/>
</dbReference>
<dbReference type="InterPro" id="IPR032675">
    <property type="entry name" value="LRR_dom_sf"/>
</dbReference>
<sequence length="192" mass="21267">MPLTPPQQWRARAIDMNKNELSCGIPPQVSVLIISHTLNINPLSEKIPWEIGELMKLEVLQLFSNELNGSISDEIGNLKLLHRLSFFNNNLIGSITSTLGNLTDLVILFLHNNQFSGQWPEKGFSIISLSVIALTSNKFEGLLPLPSRSTSYYSIRTNNIEGEISSLICNATNLSFILLSNNSLIGSLLECL</sequence>
<dbReference type="SUPFAM" id="SSF52058">
    <property type="entry name" value="L domain-like"/>
    <property type="match status" value="1"/>
</dbReference>
<dbReference type="PANTHER" id="PTHR48057:SF29">
    <property type="entry name" value="OS02G0609900 PROTEIN"/>
    <property type="match status" value="1"/>
</dbReference>
<keyword evidence="1" id="KW-0433">Leucine-rich repeat</keyword>
<organism evidence="3">
    <name type="scientific">Eucalyptus grandis</name>
    <name type="common">Flooded gum</name>
    <dbReference type="NCBI Taxonomy" id="71139"/>
    <lineage>
        <taxon>Eukaryota</taxon>
        <taxon>Viridiplantae</taxon>
        <taxon>Streptophyta</taxon>
        <taxon>Embryophyta</taxon>
        <taxon>Tracheophyta</taxon>
        <taxon>Spermatophyta</taxon>
        <taxon>Magnoliopsida</taxon>
        <taxon>eudicotyledons</taxon>
        <taxon>Gunneridae</taxon>
        <taxon>Pentapetalae</taxon>
        <taxon>rosids</taxon>
        <taxon>malvids</taxon>
        <taxon>Myrtales</taxon>
        <taxon>Myrtaceae</taxon>
        <taxon>Myrtoideae</taxon>
        <taxon>Eucalypteae</taxon>
        <taxon>Eucalyptus</taxon>
    </lineage>
</organism>
<dbReference type="InParanoid" id="A0A059B116"/>
<dbReference type="STRING" id="71139.A0A059B116"/>
<evidence type="ECO:0000256" key="2">
    <source>
        <dbReference type="ARBA" id="ARBA00022737"/>
    </source>
</evidence>
<evidence type="ECO:0000256" key="1">
    <source>
        <dbReference type="ARBA" id="ARBA00022614"/>
    </source>
</evidence>
<protein>
    <recommendedName>
        <fullName evidence="4">Leucine-rich repeat-containing N-terminal plant-type domain-containing protein</fullName>
    </recommendedName>
</protein>
<dbReference type="InterPro" id="IPR001611">
    <property type="entry name" value="Leu-rich_rpt"/>
</dbReference>
<keyword evidence="2" id="KW-0677">Repeat</keyword>
<dbReference type="AlphaFoldDB" id="A0A059B116"/>
<proteinExistence type="predicted"/>
<evidence type="ECO:0008006" key="4">
    <source>
        <dbReference type="Google" id="ProtNLM"/>
    </source>
</evidence>